<dbReference type="SUPFAM" id="SSF52777">
    <property type="entry name" value="CoA-dependent acyltransferases"/>
    <property type="match status" value="2"/>
</dbReference>
<sequence length="1834" mass="199044">MNLAGLLAELEASGVELWEESGKLRFRAPMGALTGEQRATLSAHKSAVLGHLRAERERATVTPVPADRHTPFPLTDVQTAYLLGRRDVFDYGSVACHAYGELRFAALDPARLEAAWQALVDRHDMLRAVVEDEGAQRVLPSVPPYRIAVTDLRTASPAAGATALAAVREEMENQVLPTGTWPLFDLRITRFADHALLHLSLDFLIADYVSIHLLLDELRTLYTDPDATLPEPSITFRDYLLAERRLRQGPRYERDRAYWLDRVDDLPPAPALPLREGPKAQGPARFHRHQLTLSADRWRALRERAVRRGLTPSGAVLAAYAEVVGRWSGRQRFTLDLTLLNRLPLHPEVGSLVGDFTSVELLSVDRRRGTTFAERATGVLEQLFEDLDHRLFSGVEVLRELARRRGQEAALMPVVFTSAIGLRDGDSDGATTAYGDEQAVLDGELVHGISQTPQVWIDCQAMENSGTLGVNWDVRDGVLADSVVEDMFASFRDLLERMADGDEVWDLAVPVRLPAAQAESRARANATEAPLRDALLHEGALSAALRTPDAPAVIAGTHRLTYGELAARAAAVARALRESGCAPGDPVAVVADKGWEQIAAVLGTLIAGAVYIPVDTHQPAARRERMLKDAGTRHALVRSGTTELPGDITAIAVDTLAPEPVPDRLPERLRDPDDLAYVIYTSGSTGSPKGVMITHRGAVNTIDDINRRFRAGAEDRVLALANLGFDLSVYDVFGVLAAGGALVLPDPARRADPSHWVDLLAEHGVTLWNSVPAQLHMVNEYLGSSPTPLPRLRLALLSGDWIPVRLPDAIRAKLPGLQVVSLGGATEASIWSILHPVGEVPETWRSIPYGRPLANQRFHVLDADFEPCPDLVAGDLYIAGAGLAAGYLHDEEKTAERFVRHPRTGERLYRTGDLGRYLPSGEIEFLGRDDRQVKIRGHRIEAAEVEAALQAHPAVAASAVLVEGERPLERRLVGFVETARTGTGALPGKDGTALVSAVAEEGEEVRSGVDAAQVVGFARQLDEAALLAMVDVLQDSGLFAASGAHHPLAEILASAKVAAKHHRLVRRWLGALEREGFLEHRPGEGGYRALRRAAPGDVERAWSRVDELLPSAQDGSELLAYFRKATAHLPQLLRDEQDPVQLLFPEGSLDIQEAAYTQGFLNSYLNRIATSVVRRIADERAHRGTVRLLEVGAGVGGVSVEAVPRLAGTDCSYLFTDVSQFFLNKAAERFTDFPWVHYALFDMNDDFRAQGIEPNSLDVILCGNVMHYSRNAATVLDRMRQMLAPGGWLVFIETTRDNYQILTSMEFLFDATAGDFEDVRQGKDQTFVARDQWLDLIAGAGGETVLCLPGADDPLSAIGMHVFAARFKADRAEVRPTDVLAHAAERLPEEMVPAQVQVVDALPLTDNGKVDRRTLRSWLASGRAAQPVRTADPSPMTDLEQRIMTLWCQVLGVQSVGRNETFYEAGGDSLLAAQLVGSLREELPEAEHALFDELLRELLNGAGIARLAEMLSTAPAAREPTRDMPQPAVLPPGPVAPADGADDWLWAPQREGFPATGGYAELCEALEGAGPLVDASAAHPLTAYGEVAPSALIARVAHDRARLLRGTGYTRFHLVGAHSGALLAAETARQLTEGGADVELTVISSYPLPALVEDPLFAEYLFALGSGLDPRTLGFPDQQRTGAALAAVLALTPGRVPADAPARLDGELADVAAAFARRAALPTTDRLAEIAAALGLTPEAVRERYAAGRGLAEAAAHHEADPYTGDITLLVHRDATPLWPSLRADMTRYWGDLCLGRLRTRDIPGDHFDCLTAEHAWDLTAVLTALPAHEEDHT</sequence>
<reference evidence="10" key="1">
    <citation type="submission" date="2024-07" db="EMBL/GenBank/DDBJ databases">
        <authorList>
            <person name="Yu S.T."/>
        </authorList>
    </citation>
    <scope>NUCLEOTIDE SEQUENCE</scope>
    <source>
        <strain evidence="10">R41</strain>
    </source>
</reference>
<dbReference type="Gene3D" id="3.30.300.30">
    <property type="match status" value="2"/>
</dbReference>
<dbReference type="InterPro" id="IPR009081">
    <property type="entry name" value="PP-bd_ACP"/>
</dbReference>
<gene>
    <name evidence="10" type="ORF">AB5J53_36135</name>
</gene>
<dbReference type="InterPro" id="IPR036736">
    <property type="entry name" value="ACP-like_sf"/>
</dbReference>
<dbReference type="CDD" id="cd12114">
    <property type="entry name" value="A_NRPS_TlmIV_like"/>
    <property type="match status" value="1"/>
</dbReference>
<dbReference type="GO" id="GO:0000036">
    <property type="term" value="F:acyl carrier activity"/>
    <property type="evidence" value="ECO:0007669"/>
    <property type="project" value="TreeGrafter"/>
</dbReference>
<dbReference type="CDD" id="cd19535">
    <property type="entry name" value="Cyc_NRPS"/>
    <property type="match status" value="1"/>
</dbReference>
<dbReference type="InterPro" id="IPR044894">
    <property type="entry name" value="TubC_N_sf"/>
</dbReference>
<dbReference type="EMBL" id="CP163443">
    <property type="protein sequence ID" value="XDQ56724.1"/>
    <property type="molecule type" value="Genomic_DNA"/>
</dbReference>
<evidence type="ECO:0000256" key="5">
    <source>
        <dbReference type="ARBA" id="ARBA00022450"/>
    </source>
</evidence>
<dbReference type="InterPro" id="IPR010071">
    <property type="entry name" value="AA_adenyl_dom"/>
</dbReference>
<dbReference type="Gene3D" id="1.10.10.1830">
    <property type="entry name" value="Non-ribosomal peptide synthase, adenylation domain"/>
    <property type="match status" value="1"/>
</dbReference>
<dbReference type="SUPFAM" id="SSF53474">
    <property type="entry name" value="alpha/beta-Hydrolases"/>
    <property type="match status" value="1"/>
</dbReference>
<evidence type="ECO:0000256" key="3">
    <source>
        <dbReference type="ARBA" id="ARBA00007380"/>
    </source>
</evidence>
<dbReference type="InterPro" id="IPR045851">
    <property type="entry name" value="AMP-bd_C_sf"/>
</dbReference>
<dbReference type="InterPro" id="IPR013217">
    <property type="entry name" value="Methyltransf_12"/>
</dbReference>
<dbReference type="InterPro" id="IPR023213">
    <property type="entry name" value="CAT-like_dom_sf"/>
</dbReference>
<comment type="cofactor">
    <cofactor evidence="1">
        <name>pantetheine 4'-phosphate</name>
        <dbReference type="ChEBI" id="CHEBI:47942"/>
    </cofactor>
</comment>
<dbReference type="Gene3D" id="2.30.38.10">
    <property type="entry name" value="Luciferase, Domain 3"/>
    <property type="match status" value="1"/>
</dbReference>
<dbReference type="PROSITE" id="PS00455">
    <property type="entry name" value="AMP_BINDING"/>
    <property type="match status" value="1"/>
</dbReference>
<dbReference type="GO" id="GO:0043041">
    <property type="term" value="P:amino acid activation for nonribosomal peptide biosynthetic process"/>
    <property type="evidence" value="ECO:0007669"/>
    <property type="project" value="TreeGrafter"/>
</dbReference>
<keyword evidence="5" id="KW-0596">Phosphopantetheine</keyword>
<dbReference type="GO" id="GO:0016874">
    <property type="term" value="F:ligase activity"/>
    <property type="evidence" value="ECO:0007669"/>
    <property type="project" value="UniProtKB-KW"/>
</dbReference>
<dbReference type="InterPro" id="IPR020459">
    <property type="entry name" value="AMP-binding"/>
</dbReference>
<dbReference type="InterPro" id="IPR006162">
    <property type="entry name" value="Ppantetheine_attach_site"/>
</dbReference>
<dbReference type="FunFam" id="3.30.559.30:FF:000006">
    <property type="entry name" value="Yersiniabactin polyketide/non-ribosomal peptide synthetase"/>
    <property type="match status" value="1"/>
</dbReference>
<dbReference type="Gene3D" id="3.30.559.30">
    <property type="entry name" value="Nonribosomal peptide synthetase, condensation domain"/>
    <property type="match status" value="1"/>
</dbReference>
<dbReference type="InterPro" id="IPR029058">
    <property type="entry name" value="AB_hydrolase_fold"/>
</dbReference>
<dbReference type="Pfam" id="PF00501">
    <property type="entry name" value="AMP-binding"/>
    <property type="match status" value="1"/>
</dbReference>
<dbReference type="PROSITE" id="PS00012">
    <property type="entry name" value="PHOSPHOPANTETHEINE"/>
    <property type="match status" value="1"/>
</dbReference>
<keyword evidence="7" id="KW-0436">Ligase</keyword>
<dbReference type="PRINTS" id="PR00154">
    <property type="entry name" value="AMPBINDING"/>
</dbReference>
<dbReference type="SUPFAM" id="SSF56801">
    <property type="entry name" value="Acetyl-CoA synthetase-like"/>
    <property type="match status" value="1"/>
</dbReference>
<protein>
    <recommendedName>
        <fullName evidence="4">Phenyloxazoline synthase MbtB</fullName>
    </recommendedName>
    <alternativeName>
        <fullName evidence="8">Mycobactin synthetase protein B</fullName>
    </alternativeName>
</protein>
<dbReference type="Pfam" id="PF00668">
    <property type="entry name" value="Condensation"/>
    <property type="match status" value="1"/>
</dbReference>
<evidence type="ECO:0000313" key="10">
    <source>
        <dbReference type="EMBL" id="XDQ56724.1"/>
    </source>
</evidence>
<dbReference type="FunFam" id="3.40.50.12780:FF:000012">
    <property type="entry name" value="Non-ribosomal peptide synthetase"/>
    <property type="match status" value="1"/>
</dbReference>
<dbReference type="InterPro" id="IPR020845">
    <property type="entry name" value="AMP-binding_CS"/>
</dbReference>
<dbReference type="PROSITE" id="PS50075">
    <property type="entry name" value="CARRIER"/>
    <property type="match status" value="1"/>
</dbReference>
<proteinExistence type="inferred from homology"/>
<dbReference type="Gene3D" id="3.40.50.150">
    <property type="entry name" value="Vaccinia Virus protein VP39"/>
    <property type="match status" value="1"/>
</dbReference>
<dbReference type="Pfam" id="PF00550">
    <property type="entry name" value="PP-binding"/>
    <property type="match status" value="1"/>
</dbReference>
<evidence type="ECO:0000259" key="9">
    <source>
        <dbReference type="PROSITE" id="PS50075"/>
    </source>
</evidence>
<evidence type="ECO:0000256" key="8">
    <source>
        <dbReference type="ARBA" id="ARBA00033440"/>
    </source>
</evidence>
<evidence type="ECO:0000256" key="2">
    <source>
        <dbReference type="ARBA" id="ARBA00005102"/>
    </source>
</evidence>
<dbReference type="GO" id="GO:0031177">
    <property type="term" value="F:phosphopantetheine binding"/>
    <property type="evidence" value="ECO:0007669"/>
    <property type="project" value="TreeGrafter"/>
</dbReference>
<keyword evidence="6" id="KW-0597">Phosphoprotein</keyword>
<dbReference type="Gene3D" id="1.10.1200.10">
    <property type="entry name" value="ACP-like"/>
    <property type="match status" value="1"/>
</dbReference>
<evidence type="ECO:0000256" key="1">
    <source>
        <dbReference type="ARBA" id="ARBA00001957"/>
    </source>
</evidence>
<dbReference type="SUPFAM" id="SSF53335">
    <property type="entry name" value="S-adenosyl-L-methionine-dependent methyltransferases"/>
    <property type="match status" value="1"/>
</dbReference>
<dbReference type="Gene3D" id="3.40.50.980">
    <property type="match status" value="2"/>
</dbReference>
<dbReference type="InterPro" id="IPR001242">
    <property type="entry name" value="Condensation_dom"/>
</dbReference>
<dbReference type="InterPro" id="IPR000873">
    <property type="entry name" value="AMP-dep_synth/lig_dom"/>
</dbReference>
<comment type="pathway">
    <text evidence="2">Siderophore biosynthesis; mycobactin biosynthesis.</text>
</comment>
<comment type="similarity">
    <text evidence="3">Belongs to the ATP-dependent AMP-binding enzyme family. MbtB subfamily.</text>
</comment>
<dbReference type="RefSeq" id="WP_369249796.1">
    <property type="nucleotide sequence ID" value="NZ_CP163443.1"/>
</dbReference>
<dbReference type="FunFam" id="3.30.559.10:FF:000023">
    <property type="entry name" value="Non-ribosomal peptide synthetase"/>
    <property type="match status" value="1"/>
</dbReference>
<evidence type="ECO:0000256" key="4">
    <source>
        <dbReference type="ARBA" id="ARBA00016743"/>
    </source>
</evidence>
<dbReference type="Gene3D" id="3.40.50.1820">
    <property type="entry name" value="alpha/beta hydrolase"/>
    <property type="match status" value="1"/>
</dbReference>
<dbReference type="PANTHER" id="PTHR45527:SF10">
    <property type="entry name" value="PYOCHELIN SYNTHASE PCHF"/>
    <property type="match status" value="1"/>
</dbReference>
<name>A0AB39RNF3_9ACTN</name>
<dbReference type="InterPro" id="IPR029063">
    <property type="entry name" value="SAM-dependent_MTases_sf"/>
</dbReference>
<dbReference type="NCBIfam" id="TIGR01733">
    <property type="entry name" value="AA-adenyl-dom"/>
    <property type="match status" value="1"/>
</dbReference>
<dbReference type="GO" id="GO:0009403">
    <property type="term" value="P:toxin biosynthetic process"/>
    <property type="evidence" value="ECO:0007669"/>
    <property type="project" value="UniProtKB-ARBA"/>
</dbReference>
<dbReference type="Gene3D" id="3.30.559.10">
    <property type="entry name" value="Chloramphenicol acetyltransferase-like domain"/>
    <property type="match status" value="1"/>
</dbReference>
<dbReference type="SUPFAM" id="SSF47336">
    <property type="entry name" value="ACP-like"/>
    <property type="match status" value="1"/>
</dbReference>
<dbReference type="InterPro" id="IPR041464">
    <property type="entry name" value="TubC_N"/>
</dbReference>
<dbReference type="PANTHER" id="PTHR45527">
    <property type="entry name" value="NONRIBOSOMAL PEPTIDE SYNTHETASE"/>
    <property type="match status" value="1"/>
</dbReference>
<dbReference type="Pfam" id="PF08242">
    <property type="entry name" value="Methyltransf_12"/>
    <property type="match status" value="1"/>
</dbReference>
<feature type="domain" description="Carrier" evidence="9">
    <location>
        <begin position="1434"/>
        <end position="1515"/>
    </location>
</feature>
<accession>A0AB39RNF3</accession>
<dbReference type="Pfam" id="PF18563">
    <property type="entry name" value="TubC_N"/>
    <property type="match status" value="1"/>
</dbReference>
<dbReference type="GO" id="GO:0005737">
    <property type="term" value="C:cytoplasm"/>
    <property type="evidence" value="ECO:0007669"/>
    <property type="project" value="TreeGrafter"/>
</dbReference>
<organism evidence="10">
    <name type="scientific">Streptomyces sp. R41</name>
    <dbReference type="NCBI Taxonomy" id="3238632"/>
    <lineage>
        <taxon>Bacteria</taxon>
        <taxon>Bacillati</taxon>
        <taxon>Actinomycetota</taxon>
        <taxon>Actinomycetes</taxon>
        <taxon>Kitasatosporales</taxon>
        <taxon>Streptomycetaceae</taxon>
        <taxon>Streptomyces</taxon>
    </lineage>
</organism>
<evidence type="ECO:0000256" key="6">
    <source>
        <dbReference type="ARBA" id="ARBA00022553"/>
    </source>
</evidence>
<dbReference type="InterPro" id="IPR057737">
    <property type="entry name" value="Condensation_MtbB-like"/>
</dbReference>
<evidence type="ECO:0000256" key="7">
    <source>
        <dbReference type="ARBA" id="ARBA00022598"/>
    </source>
</evidence>